<gene>
    <name evidence="1" type="ORF">CLIB1444_12S03576</name>
</gene>
<evidence type="ECO:0000313" key="2">
    <source>
        <dbReference type="Proteomes" id="UP001152531"/>
    </source>
</evidence>
<dbReference type="EMBL" id="CALSDN010000012">
    <property type="protein sequence ID" value="CAH6723070.1"/>
    <property type="molecule type" value="Genomic_DNA"/>
</dbReference>
<dbReference type="Proteomes" id="UP001152531">
    <property type="component" value="Unassembled WGS sequence"/>
</dbReference>
<evidence type="ECO:0000313" key="1">
    <source>
        <dbReference type="EMBL" id="CAH6723070.1"/>
    </source>
</evidence>
<protein>
    <submittedName>
        <fullName evidence="1">Uncharacterized protein</fullName>
    </submittedName>
</protein>
<comment type="caution">
    <text evidence="1">The sequence shown here is derived from an EMBL/GenBank/DDBJ whole genome shotgun (WGS) entry which is preliminary data.</text>
</comment>
<organism evidence="1 2">
    <name type="scientific">[Candida] jaroonii</name>
    <dbReference type="NCBI Taxonomy" id="467808"/>
    <lineage>
        <taxon>Eukaryota</taxon>
        <taxon>Fungi</taxon>
        <taxon>Dikarya</taxon>
        <taxon>Ascomycota</taxon>
        <taxon>Saccharomycotina</taxon>
        <taxon>Pichiomycetes</taxon>
        <taxon>Debaryomycetaceae</taxon>
        <taxon>Yamadazyma</taxon>
    </lineage>
</organism>
<keyword evidence="2" id="KW-1185">Reference proteome</keyword>
<name>A0ACA9YDY9_9ASCO</name>
<reference evidence="1" key="1">
    <citation type="submission" date="2022-06" db="EMBL/GenBank/DDBJ databases">
        <authorList>
            <person name="Legras J.-L."/>
            <person name="Devillers H."/>
            <person name="Grondin C."/>
        </authorList>
    </citation>
    <scope>NUCLEOTIDE SEQUENCE</scope>
    <source>
        <strain evidence="1">CLIB 1444</strain>
    </source>
</reference>
<accession>A0ACA9YDY9</accession>
<sequence>MSVELGYLPEKFESLQLSIPIDVSQFDYIKEFLINFLNLEDPTKILQSEDVSGKYYNVDVTKEILPGITLPNDIWLRSNINVRDIKVKISILTEINSMIEKELEKTDEILDDTVLLYYKKLLMAYKFYETPKRNSFRHYSIDSLKEEEEEETDEYTVDENKSLNRTVSNQSSTTSSRTHHSYFSHSSNNNVSSHSNQSNNFNYNNLNSSSGKRNSSSRENILSRKRFSSLMGNQSQSQSQSQPQPTSQITSPISGTFNLNSNGGQVFNLEYEDEEPEEDHRKSFNSILSKSKLYSRMMKNRESSSSMNSNSSNRNSISTTATTNSNNSKLKRNSITDEKHHSNQSLPMFVNYSLNQRQEIQKNKFEYFIQTKQLLLLITRILNNLTTDSRNNKLFKLMDFIKRFIFKFIVLDASELVNTYGDVEAYRLYSRLK</sequence>
<proteinExistence type="predicted"/>